<keyword evidence="2" id="KW-1185">Reference proteome</keyword>
<sequence length="95" mass="10474">MLASTLTSLPPHPRLCESSYAAIPIPSANDNLMISEVTVAFFLSLSLSSAPLFLARQKGGEDFARTLCDVYSLEENKLLLKRVGQSEGAFYEWTF</sequence>
<dbReference type="EMBL" id="BMAW01022912">
    <property type="protein sequence ID" value="GFT80388.1"/>
    <property type="molecule type" value="Genomic_DNA"/>
</dbReference>
<evidence type="ECO:0000313" key="2">
    <source>
        <dbReference type="Proteomes" id="UP000887013"/>
    </source>
</evidence>
<organism evidence="1 2">
    <name type="scientific">Nephila pilipes</name>
    <name type="common">Giant wood spider</name>
    <name type="synonym">Nephila maculata</name>
    <dbReference type="NCBI Taxonomy" id="299642"/>
    <lineage>
        <taxon>Eukaryota</taxon>
        <taxon>Metazoa</taxon>
        <taxon>Ecdysozoa</taxon>
        <taxon>Arthropoda</taxon>
        <taxon>Chelicerata</taxon>
        <taxon>Arachnida</taxon>
        <taxon>Araneae</taxon>
        <taxon>Araneomorphae</taxon>
        <taxon>Entelegynae</taxon>
        <taxon>Araneoidea</taxon>
        <taxon>Nephilidae</taxon>
        <taxon>Nephila</taxon>
    </lineage>
</organism>
<dbReference type="Proteomes" id="UP000887013">
    <property type="component" value="Unassembled WGS sequence"/>
</dbReference>
<dbReference type="AlphaFoldDB" id="A0A8X6PNR8"/>
<accession>A0A8X6PNR8</accession>
<gene>
    <name evidence="1" type="ORF">NPIL_559971</name>
</gene>
<protein>
    <submittedName>
        <fullName evidence="1">Uncharacterized protein</fullName>
    </submittedName>
</protein>
<evidence type="ECO:0000313" key="1">
    <source>
        <dbReference type="EMBL" id="GFT80388.1"/>
    </source>
</evidence>
<comment type="caution">
    <text evidence="1">The sequence shown here is derived from an EMBL/GenBank/DDBJ whole genome shotgun (WGS) entry which is preliminary data.</text>
</comment>
<proteinExistence type="predicted"/>
<name>A0A8X6PNR8_NEPPI</name>
<reference evidence="1" key="1">
    <citation type="submission" date="2020-08" db="EMBL/GenBank/DDBJ databases">
        <title>Multicomponent nature underlies the extraordinary mechanical properties of spider dragline silk.</title>
        <authorList>
            <person name="Kono N."/>
            <person name="Nakamura H."/>
            <person name="Mori M."/>
            <person name="Yoshida Y."/>
            <person name="Ohtoshi R."/>
            <person name="Malay A.D."/>
            <person name="Moran D.A.P."/>
            <person name="Tomita M."/>
            <person name="Numata K."/>
            <person name="Arakawa K."/>
        </authorList>
    </citation>
    <scope>NUCLEOTIDE SEQUENCE</scope>
</reference>